<keyword evidence="2" id="KW-0238">DNA-binding</keyword>
<dbReference type="SUPFAM" id="SSF54909">
    <property type="entry name" value="Dimeric alpha+beta barrel"/>
    <property type="match status" value="1"/>
</dbReference>
<dbReference type="Gene3D" id="1.10.10.10">
    <property type="entry name" value="Winged helix-like DNA-binding domain superfamily/Winged helix DNA-binding domain"/>
    <property type="match status" value="1"/>
</dbReference>
<dbReference type="PROSITE" id="PS50956">
    <property type="entry name" value="HTH_ASNC_2"/>
    <property type="match status" value="1"/>
</dbReference>
<dbReference type="PRINTS" id="PR00033">
    <property type="entry name" value="HTHASNC"/>
</dbReference>
<dbReference type="CDD" id="cd00090">
    <property type="entry name" value="HTH_ARSR"/>
    <property type="match status" value="1"/>
</dbReference>
<evidence type="ECO:0000256" key="3">
    <source>
        <dbReference type="ARBA" id="ARBA00023163"/>
    </source>
</evidence>
<dbReference type="InterPro" id="IPR011991">
    <property type="entry name" value="ArsR-like_HTH"/>
</dbReference>
<sequence length="153" mass="16774">MDKKLITKAVGELNARILKEMETDARLSITEIGKRVGLSGPAVSERIKKMEDEGIITGYTTVVDHDQLGLAVNAFITLKSSLTHSGVIKKIEEVPEILECYSITGNHCIIMKVATSTTKRLEAIIGHLQQFGETNTSVILSATFEKRGIFKSL</sequence>
<dbReference type="EMBL" id="JANHOH010000001">
    <property type="protein sequence ID" value="MCQ6957572.1"/>
    <property type="molecule type" value="Genomic_DNA"/>
</dbReference>
<keyword evidence="1" id="KW-0805">Transcription regulation</keyword>
<dbReference type="PANTHER" id="PTHR30154">
    <property type="entry name" value="LEUCINE-RESPONSIVE REGULATORY PROTEIN"/>
    <property type="match status" value="1"/>
</dbReference>
<dbReference type="SUPFAM" id="SSF46785">
    <property type="entry name" value="Winged helix' DNA-binding domain"/>
    <property type="match status" value="1"/>
</dbReference>
<comment type="caution">
    <text evidence="5">The sequence shown here is derived from an EMBL/GenBank/DDBJ whole genome shotgun (WGS) entry which is preliminary data.</text>
</comment>
<dbReference type="RefSeq" id="WP_256537775.1">
    <property type="nucleotide sequence ID" value="NZ_JANHOH010000001.1"/>
</dbReference>
<feature type="domain" description="HTH asnC-type" evidence="4">
    <location>
        <begin position="16"/>
        <end position="71"/>
    </location>
</feature>
<dbReference type="PANTHER" id="PTHR30154:SF53">
    <property type="entry name" value="HTH-TYPE TRANSCRIPTIONAL REGULATOR LRPC"/>
    <property type="match status" value="1"/>
</dbReference>
<dbReference type="SMART" id="SM00344">
    <property type="entry name" value="HTH_ASNC"/>
    <property type="match status" value="1"/>
</dbReference>
<dbReference type="InterPro" id="IPR019887">
    <property type="entry name" value="Tscrpt_reg_AsnC/Lrp_C"/>
</dbReference>
<evidence type="ECO:0000256" key="2">
    <source>
        <dbReference type="ARBA" id="ARBA00023125"/>
    </source>
</evidence>
<evidence type="ECO:0000259" key="4">
    <source>
        <dbReference type="PROSITE" id="PS50956"/>
    </source>
</evidence>
<evidence type="ECO:0000313" key="5">
    <source>
        <dbReference type="EMBL" id="MCQ6957572.1"/>
    </source>
</evidence>
<dbReference type="InterPro" id="IPR000485">
    <property type="entry name" value="AsnC-type_HTH_dom"/>
</dbReference>
<evidence type="ECO:0000313" key="6">
    <source>
        <dbReference type="Proteomes" id="UP001204376"/>
    </source>
</evidence>
<dbReference type="InterPro" id="IPR036388">
    <property type="entry name" value="WH-like_DNA-bd_sf"/>
</dbReference>
<dbReference type="InterPro" id="IPR036390">
    <property type="entry name" value="WH_DNA-bd_sf"/>
</dbReference>
<dbReference type="InterPro" id="IPR019888">
    <property type="entry name" value="Tscrpt_reg_AsnC-like"/>
</dbReference>
<dbReference type="Proteomes" id="UP001204376">
    <property type="component" value="Unassembled WGS sequence"/>
</dbReference>
<organism evidence="5 6">
    <name type="scientific">Mucilaginibacter aquariorum</name>
    <dbReference type="NCBI Taxonomy" id="2967225"/>
    <lineage>
        <taxon>Bacteria</taxon>
        <taxon>Pseudomonadati</taxon>
        <taxon>Bacteroidota</taxon>
        <taxon>Sphingobacteriia</taxon>
        <taxon>Sphingobacteriales</taxon>
        <taxon>Sphingobacteriaceae</taxon>
        <taxon>Mucilaginibacter</taxon>
    </lineage>
</organism>
<keyword evidence="6" id="KW-1185">Reference proteome</keyword>
<evidence type="ECO:0000256" key="1">
    <source>
        <dbReference type="ARBA" id="ARBA00023015"/>
    </source>
</evidence>
<dbReference type="InterPro" id="IPR019885">
    <property type="entry name" value="Tscrpt_reg_HTH_AsnC-type_CS"/>
</dbReference>
<keyword evidence="3" id="KW-0804">Transcription</keyword>
<protein>
    <submittedName>
        <fullName evidence="5">Lrp/AsnC family transcriptional regulator</fullName>
    </submittedName>
</protein>
<gene>
    <name evidence="5" type="ORF">NPE20_06375</name>
</gene>
<accession>A0ABT1SZ08</accession>
<proteinExistence type="predicted"/>
<name>A0ABT1SZ08_9SPHI</name>
<reference evidence="5 6" key="1">
    <citation type="submission" date="2022-07" db="EMBL/GenBank/DDBJ databases">
        <title>Mucilaginibacter sp. JC4.</title>
        <authorList>
            <person name="Le V."/>
            <person name="Ko S.-R."/>
            <person name="Ahn C.-Y."/>
            <person name="Oh H.-M."/>
        </authorList>
    </citation>
    <scope>NUCLEOTIDE SEQUENCE [LARGE SCALE GENOMIC DNA]</scope>
    <source>
        <strain evidence="5 6">JC4</strain>
    </source>
</reference>
<dbReference type="InterPro" id="IPR011008">
    <property type="entry name" value="Dimeric_a/b-barrel"/>
</dbReference>
<dbReference type="Pfam" id="PF01037">
    <property type="entry name" value="AsnC_trans_reg"/>
    <property type="match status" value="1"/>
</dbReference>
<dbReference type="PROSITE" id="PS00519">
    <property type="entry name" value="HTH_ASNC_1"/>
    <property type="match status" value="1"/>
</dbReference>
<dbReference type="Pfam" id="PF13412">
    <property type="entry name" value="HTH_24"/>
    <property type="match status" value="1"/>
</dbReference>
<dbReference type="Gene3D" id="3.30.70.920">
    <property type="match status" value="1"/>
</dbReference>